<organism evidence="3 4">
    <name type="scientific">Alicyclobacillus acidoterrestris (strain ATCC 49025 / DSM 3922 / CIP 106132 / NCIMB 13137 / GD3B)</name>
    <dbReference type="NCBI Taxonomy" id="1356854"/>
    <lineage>
        <taxon>Bacteria</taxon>
        <taxon>Bacillati</taxon>
        <taxon>Bacillota</taxon>
        <taxon>Bacilli</taxon>
        <taxon>Bacillales</taxon>
        <taxon>Alicyclobacillaceae</taxon>
        <taxon>Alicyclobacillus</taxon>
    </lineage>
</organism>
<gene>
    <name evidence="3" type="ORF">K1I37_05250</name>
</gene>
<dbReference type="SMART" id="SM00283">
    <property type="entry name" value="MA"/>
    <property type="match status" value="1"/>
</dbReference>
<dbReference type="EMBL" id="CP080467">
    <property type="protein sequence ID" value="UNO49911.1"/>
    <property type="molecule type" value="Genomic_DNA"/>
</dbReference>
<accession>A0A9E7CZ81</accession>
<dbReference type="GO" id="GO:0016020">
    <property type="term" value="C:membrane"/>
    <property type="evidence" value="ECO:0007669"/>
    <property type="project" value="InterPro"/>
</dbReference>
<dbReference type="AlphaFoldDB" id="T0BMG4"/>
<dbReference type="GO" id="GO:0006935">
    <property type="term" value="P:chemotaxis"/>
    <property type="evidence" value="ECO:0007669"/>
    <property type="project" value="UniProtKB-KW"/>
</dbReference>
<evidence type="ECO:0000313" key="3">
    <source>
        <dbReference type="EMBL" id="UNO49911.1"/>
    </source>
</evidence>
<dbReference type="eggNOG" id="COG0840">
    <property type="taxonomic scope" value="Bacteria"/>
</dbReference>
<dbReference type="InterPro" id="IPR004090">
    <property type="entry name" value="Chemotax_Me-accpt_rcpt"/>
</dbReference>
<protein>
    <submittedName>
        <fullName evidence="3">Methyl-accepting chemotaxis protein</fullName>
    </submittedName>
</protein>
<evidence type="ECO:0000313" key="4">
    <source>
        <dbReference type="Proteomes" id="UP000829401"/>
    </source>
</evidence>
<dbReference type="KEGG" id="aaco:K1I37_05250"/>
<dbReference type="Pfam" id="PF00015">
    <property type="entry name" value="MCPsignal"/>
    <property type="match status" value="1"/>
</dbReference>
<dbReference type="SUPFAM" id="SSF58104">
    <property type="entry name" value="Methyl-accepting chemotaxis protein (MCP) signaling domain"/>
    <property type="match status" value="1"/>
</dbReference>
<dbReference type="InterPro" id="IPR051310">
    <property type="entry name" value="MCP_chemotaxis"/>
</dbReference>
<accession>T0BMG4</accession>
<reference evidence="4" key="1">
    <citation type="journal article" date="2022" name="G3 (Bethesda)">
        <title>Unveiling the complete genome sequence of Alicyclobacillus acidoterrestris DSM 3922T, a taint-producing strain.</title>
        <authorList>
            <person name="Leonardo I.C."/>
            <person name="Barreto Crespo M.T."/>
            <person name="Gaspar F.B."/>
        </authorList>
    </citation>
    <scope>NUCLEOTIDE SEQUENCE [LARGE SCALE GENOMIC DNA]</scope>
    <source>
        <strain evidence="4">DSM 3922</strain>
    </source>
</reference>
<comment type="similarity">
    <text evidence="2">Belongs to the methyl-accepting chemotaxis (MCP) protein family.</text>
</comment>
<dbReference type="RefSeq" id="WP_021296930.1">
    <property type="nucleotide sequence ID" value="NZ_AURB01000140.1"/>
</dbReference>
<dbReference type="PANTHER" id="PTHR43531:SF11">
    <property type="entry name" value="METHYL-ACCEPTING CHEMOTAXIS PROTEIN 3"/>
    <property type="match status" value="1"/>
</dbReference>
<dbReference type="InterPro" id="IPR004089">
    <property type="entry name" value="MCPsignal_dom"/>
</dbReference>
<dbReference type="GO" id="GO:0007165">
    <property type="term" value="P:signal transduction"/>
    <property type="evidence" value="ECO:0007669"/>
    <property type="project" value="InterPro"/>
</dbReference>
<dbReference type="PRINTS" id="PR00260">
    <property type="entry name" value="CHEMTRNSDUCR"/>
</dbReference>
<dbReference type="PROSITE" id="PS50111">
    <property type="entry name" value="CHEMOTAXIS_TRANSDUC_2"/>
    <property type="match status" value="1"/>
</dbReference>
<proteinExistence type="inferred from homology"/>
<dbReference type="PANTHER" id="PTHR43531">
    <property type="entry name" value="PROTEIN ICFG"/>
    <property type="match status" value="1"/>
</dbReference>
<keyword evidence="1" id="KW-0145">Chemotaxis</keyword>
<sequence>MTTLDTVISVASYFHGVIPYAHMVVTDREKYLHALAGEDFFLRSFDAGQPIREGSIACEVIATGAVVSRVGDPALTGGIPYQGTGVPLVEDGETVGALCVFFPTKTKEILQSTSDKMVAMVQQLGATSEVIKHNSVALSELTRQLSEESKEIEGSSDDIRAMAAMISDVSAETKILGLNAGIESARAGEAGRGFQVIAMEIRKLSQRTAESNQTVVEATQRVVHAIRSIDEKIKNIYAEIQQQADGVTGLTQSIDELTRVADSLAELAQNIRA</sequence>
<dbReference type="STRING" id="1356854.N007_09350"/>
<evidence type="ECO:0000256" key="2">
    <source>
        <dbReference type="ARBA" id="ARBA00029447"/>
    </source>
</evidence>
<name>T0BMG4_ALIAG</name>
<dbReference type="OrthoDB" id="9765776at2"/>
<dbReference type="Proteomes" id="UP000829401">
    <property type="component" value="Chromosome"/>
</dbReference>
<dbReference type="Gene3D" id="1.10.287.950">
    <property type="entry name" value="Methyl-accepting chemotaxis protein"/>
    <property type="match status" value="1"/>
</dbReference>
<evidence type="ECO:0000256" key="1">
    <source>
        <dbReference type="ARBA" id="ARBA00022500"/>
    </source>
</evidence>
<keyword evidence="4" id="KW-1185">Reference proteome</keyword>
<dbReference type="GO" id="GO:0004888">
    <property type="term" value="F:transmembrane signaling receptor activity"/>
    <property type="evidence" value="ECO:0007669"/>
    <property type="project" value="InterPro"/>
</dbReference>